<feature type="domain" description="Transcriptional regulator HTH-type FeoC" evidence="1">
    <location>
        <begin position="3"/>
        <end position="70"/>
    </location>
</feature>
<dbReference type="AlphaFoldDB" id="A0A1W9KZ95"/>
<dbReference type="InterPro" id="IPR036388">
    <property type="entry name" value="WH-like_DNA-bd_sf"/>
</dbReference>
<gene>
    <name evidence="2" type="ORF">BWK72_02310</name>
</gene>
<dbReference type="InterPro" id="IPR036390">
    <property type="entry name" value="WH_DNA-bd_sf"/>
</dbReference>
<evidence type="ECO:0000259" key="1">
    <source>
        <dbReference type="Pfam" id="PF09012"/>
    </source>
</evidence>
<organism evidence="2 3">
    <name type="scientific">Rhodoferax ferrireducens</name>
    <dbReference type="NCBI Taxonomy" id="192843"/>
    <lineage>
        <taxon>Bacteria</taxon>
        <taxon>Pseudomonadati</taxon>
        <taxon>Pseudomonadota</taxon>
        <taxon>Betaproteobacteria</taxon>
        <taxon>Burkholderiales</taxon>
        <taxon>Comamonadaceae</taxon>
        <taxon>Rhodoferax</taxon>
    </lineage>
</organism>
<evidence type="ECO:0000313" key="3">
    <source>
        <dbReference type="Proteomes" id="UP000192505"/>
    </source>
</evidence>
<dbReference type="InterPro" id="IPR015102">
    <property type="entry name" value="Tscrpt_reg_HTH_FeoC"/>
</dbReference>
<protein>
    <recommendedName>
        <fullName evidence="1">Transcriptional regulator HTH-type FeoC domain-containing protein</fullName>
    </recommendedName>
</protein>
<dbReference type="SUPFAM" id="SSF46785">
    <property type="entry name" value="Winged helix' DNA-binding domain"/>
    <property type="match status" value="1"/>
</dbReference>
<proteinExistence type="predicted"/>
<comment type="caution">
    <text evidence="2">The sequence shown here is derived from an EMBL/GenBank/DDBJ whole genome shotgun (WGS) entry which is preliminary data.</text>
</comment>
<reference evidence="2 3" key="1">
    <citation type="submission" date="2017-01" db="EMBL/GenBank/DDBJ databases">
        <title>Novel large sulfur bacteria in the metagenomes of groundwater-fed chemosynthetic microbial mats in the Lake Huron basin.</title>
        <authorList>
            <person name="Sharrar A.M."/>
            <person name="Flood B.E."/>
            <person name="Bailey J.V."/>
            <person name="Jones D.S."/>
            <person name="Biddanda B."/>
            <person name="Ruberg S.A."/>
            <person name="Marcus D.N."/>
            <person name="Dick G.J."/>
        </authorList>
    </citation>
    <scope>NUCLEOTIDE SEQUENCE [LARGE SCALE GENOMIC DNA]</scope>
    <source>
        <strain evidence="2">A7</strain>
    </source>
</reference>
<evidence type="ECO:0000313" key="2">
    <source>
        <dbReference type="EMBL" id="OQW90073.1"/>
    </source>
</evidence>
<dbReference type="Pfam" id="PF09012">
    <property type="entry name" value="FeoC"/>
    <property type="match status" value="1"/>
</dbReference>
<dbReference type="Proteomes" id="UP000192505">
    <property type="component" value="Unassembled WGS sequence"/>
</dbReference>
<sequence>MIISRLSDYLRAHRRASLLDMAMALDTDQSALRDMLAMLERKGRACKLPGGTACASGCTQCQPHTIELYEWTGPQLPTNQARTTIPIKLCASA</sequence>
<dbReference type="EMBL" id="MTEI01000001">
    <property type="protein sequence ID" value="OQW90073.1"/>
    <property type="molecule type" value="Genomic_DNA"/>
</dbReference>
<accession>A0A1W9KZ95</accession>
<name>A0A1W9KZ95_9BURK</name>
<dbReference type="Gene3D" id="1.10.10.10">
    <property type="entry name" value="Winged helix-like DNA-binding domain superfamily/Winged helix DNA-binding domain"/>
    <property type="match status" value="1"/>
</dbReference>